<evidence type="ECO:0000313" key="2">
    <source>
        <dbReference type="EMBL" id="KAH7983572.1"/>
    </source>
</evidence>
<comment type="caution">
    <text evidence="2">The sequence shown here is derived from an EMBL/GenBank/DDBJ whole genome shotgun (WGS) entry which is preliminary data.</text>
</comment>
<reference evidence="2" key="1">
    <citation type="journal article" date="2020" name="Cell">
        <title>Large-Scale Comparative Analyses of Tick Genomes Elucidate Their Genetic Diversity and Vector Capacities.</title>
        <authorList>
            <consortium name="Tick Genome and Microbiome Consortium (TIGMIC)"/>
            <person name="Jia N."/>
            <person name="Wang J."/>
            <person name="Shi W."/>
            <person name="Du L."/>
            <person name="Sun Y."/>
            <person name="Zhan W."/>
            <person name="Jiang J.F."/>
            <person name="Wang Q."/>
            <person name="Zhang B."/>
            <person name="Ji P."/>
            <person name="Bell-Sakyi L."/>
            <person name="Cui X.M."/>
            <person name="Yuan T.T."/>
            <person name="Jiang B.G."/>
            <person name="Yang W.F."/>
            <person name="Lam T.T."/>
            <person name="Chang Q.C."/>
            <person name="Ding S.J."/>
            <person name="Wang X.J."/>
            <person name="Zhu J.G."/>
            <person name="Ruan X.D."/>
            <person name="Zhao L."/>
            <person name="Wei J.T."/>
            <person name="Ye R.Z."/>
            <person name="Que T.C."/>
            <person name="Du C.H."/>
            <person name="Zhou Y.H."/>
            <person name="Cheng J.X."/>
            <person name="Dai P.F."/>
            <person name="Guo W.B."/>
            <person name="Han X.H."/>
            <person name="Huang E.J."/>
            <person name="Li L.F."/>
            <person name="Wei W."/>
            <person name="Gao Y.C."/>
            <person name="Liu J.Z."/>
            <person name="Shao H.Z."/>
            <person name="Wang X."/>
            <person name="Wang C.C."/>
            <person name="Yang T.C."/>
            <person name="Huo Q.B."/>
            <person name="Li W."/>
            <person name="Chen H.Y."/>
            <person name="Chen S.E."/>
            <person name="Zhou L.G."/>
            <person name="Ni X.B."/>
            <person name="Tian J.H."/>
            <person name="Sheng Y."/>
            <person name="Liu T."/>
            <person name="Pan Y.S."/>
            <person name="Xia L.Y."/>
            <person name="Li J."/>
            <person name="Zhao F."/>
            <person name="Cao W.C."/>
        </authorList>
    </citation>
    <scope>NUCLEOTIDE SEQUENCE</scope>
    <source>
        <strain evidence="2">Rsan-2018</strain>
    </source>
</reference>
<accession>A0A9D4T9Z9</accession>
<dbReference type="InterPro" id="IPR025110">
    <property type="entry name" value="AMP-bd_C"/>
</dbReference>
<dbReference type="GO" id="GO:0016405">
    <property type="term" value="F:CoA-ligase activity"/>
    <property type="evidence" value="ECO:0007669"/>
    <property type="project" value="TreeGrafter"/>
</dbReference>
<dbReference type="VEuPathDB" id="VectorBase:RSAN_043061"/>
<dbReference type="EMBL" id="JABSTV010001245">
    <property type="protein sequence ID" value="KAH7983572.1"/>
    <property type="molecule type" value="Genomic_DNA"/>
</dbReference>
<gene>
    <name evidence="2" type="ORF">HPB52_012846</name>
</gene>
<sequence length="216" mass="24175">MGLQFGFEKLLHAQALPFPVEDKPYLLPHFCKYFMKTRPPPIENGSAPCHPNLTALESAASQIPPLAGRACRSDVGYYSADGRIFLCGRLKELIKCMDHQVAPEEIEEVLAADPEVRQVVVAGVPHLEYEEAARAFVVPQRRLEEALTEQQEADRLKELVAVRLSYHKHLHGGVEFLDSIPETEIGKHPRTFLRDAFVQRQKDDTGGHGGVTREEG</sequence>
<reference evidence="2" key="2">
    <citation type="submission" date="2021-09" db="EMBL/GenBank/DDBJ databases">
        <authorList>
            <person name="Jia N."/>
            <person name="Wang J."/>
            <person name="Shi W."/>
            <person name="Du L."/>
            <person name="Sun Y."/>
            <person name="Zhan W."/>
            <person name="Jiang J."/>
            <person name="Wang Q."/>
            <person name="Zhang B."/>
            <person name="Ji P."/>
            <person name="Sakyi L.B."/>
            <person name="Cui X."/>
            <person name="Yuan T."/>
            <person name="Jiang B."/>
            <person name="Yang W."/>
            <person name="Lam T.T.-Y."/>
            <person name="Chang Q."/>
            <person name="Ding S."/>
            <person name="Wang X."/>
            <person name="Zhu J."/>
            <person name="Ruan X."/>
            <person name="Zhao L."/>
            <person name="Wei J."/>
            <person name="Que T."/>
            <person name="Du C."/>
            <person name="Cheng J."/>
            <person name="Dai P."/>
            <person name="Han X."/>
            <person name="Huang E."/>
            <person name="Gao Y."/>
            <person name="Liu J."/>
            <person name="Shao H."/>
            <person name="Ye R."/>
            <person name="Li L."/>
            <person name="Wei W."/>
            <person name="Wang X."/>
            <person name="Wang C."/>
            <person name="Huo Q."/>
            <person name="Li W."/>
            <person name="Guo W."/>
            <person name="Chen H."/>
            <person name="Chen S."/>
            <person name="Zhou L."/>
            <person name="Zhou L."/>
            <person name="Ni X."/>
            <person name="Tian J."/>
            <person name="Zhou Y."/>
            <person name="Sheng Y."/>
            <person name="Liu T."/>
            <person name="Pan Y."/>
            <person name="Xia L."/>
            <person name="Li J."/>
            <person name="Zhao F."/>
            <person name="Cao W."/>
        </authorList>
    </citation>
    <scope>NUCLEOTIDE SEQUENCE</scope>
    <source>
        <strain evidence="2">Rsan-2018</strain>
        <tissue evidence="2">Larvae</tissue>
    </source>
</reference>
<evidence type="ECO:0000313" key="3">
    <source>
        <dbReference type="Proteomes" id="UP000821837"/>
    </source>
</evidence>
<dbReference type="Pfam" id="PF13193">
    <property type="entry name" value="AMP-binding_C"/>
    <property type="match status" value="1"/>
</dbReference>
<dbReference type="InterPro" id="IPR045851">
    <property type="entry name" value="AMP-bd_C_sf"/>
</dbReference>
<dbReference type="PANTHER" id="PTHR24096">
    <property type="entry name" value="LONG-CHAIN-FATTY-ACID--COA LIGASE"/>
    <property type="match status" value="1"/>
</dbReference>
<proteinExistence type="predicted"/>
<dbReference type="Proteomes" id="UP000821837">
    <property type="component" value="Chromosome 1"/>
</dbReference>
<evidence type="ECO:0000259" key="1">
    <source>
        <dbReference type="Pfam" id="PF13193"/>
    </source>
</evidence>
<keyword evidence="3" id="KW-1185">Reference proteome</keyword>
<name>A0A9D4T9Z9_RHISA</name>
<dbReference type="SUPFAM" id="SSF56801">
    <property type="entry name" value="Acetyl-CoA synthetase-like"/>
    <property type="match status" value="1"/>
</dbReference>
<organism evidence="2 3">
    <name type="scientific">Rhipicephalus sanguineus</name>
    <name type="common">Brown dog tick</name>
    <name type="synonym">Ixodes sanguineus</name>
    <dbReference type="NCBI Taxonomy" id="34632"/>
    <lineage>
        <taxon>Eukaryota</taxon>
        <taxon>Metazoa</taxon>
        <taxon>Ecdysozoa</taxon>
        <taxon>Arthropoda</taxon>
        <taxon>Chelicerata</taxon>
        <taxon>Arachnida</taxon>
        <taxon>Acari</taxon>
        <taxon>Parasitiformes</taxon>
        <taxon>Ixodida</taxon>
        <taxon>Ixodoidea</taxon>
        <taxon>Ixodidae</taxon>
        <taxon>Rhipicephalinae</taxon>
        <taxon>Rhipicephalus</taxon>
        <taxon>Rhipicephalus</taxon>
    </lineage>
</organism>
<protein>
    <recommendedName>
        <fullName evidence="1">AMP-binding enzyme C-terminal domain-containing protein</fullName>
    </recommendedName>
</protein>
<dbReference type="Gene3D" id="3.30.300.30">
    <property type="match status" value="1"/>
</dbReference>
<dbReference type="PANTHER" id="PTHR24096:SF422">
    <property type="entry name" value="BCDNA.GH02901"/>
    <property type="match status" value="1"/>
</dbReference>
<dbReference type="AlphaFoldDB" id="A0A9D4T9Z9"/>
<feature type="domain" description="AMP-binding enzyme C-terminal" evidence="1">
    <location>
        <begin position="105"/>
        <end position="187"/>
    </location>
</feature>